<evidence type="ECO:0000256" key="5">
    <source>
        <dbReference type="ARBA" id="ARBA00022898"/>
    </source>
</evidence>
<dbReference type="EMBL" id="DVMN01000053">
    <property type="protein sequence ID" value="HIU21198.1"/>
    <property type="molecule type" value="Genomic_DNA"/>
</dbReference>
<accession>A0A9D1HT20</accession>
<keyword evidence="3 8" id="KW-0328">Glycosyltransferase</keyword>
<dbReference type="PIRSF" id="PIRSF000460">
    <property type="entry name" value="Pprylas_GlgP"/>
    <property type="match status" value="1"/>
</dbReference>
<dbReference type="AlphaFoldDB" id="A0A9D1HT20"/>
<evidence type="ECO:0000256" key="8">
    <source>
        <dbReference type="RuleBase" id="RU000587"/>
    </source>
</evidence>
<protein>
    <recommendedName>
        <fullName evidence="8">Alpha-1,4 glucan phosphorylase</fullName>
        <ecNumber evidence="8">2.4.1.1</ecNumber>
    </recommendedName>
</protein>
<dbReference type="SUPFAM" id="SSF53756">
    <property type="entry name" value="UDP-Glycosyltransferase/glycogen phosphorylase"/>
    <property type="match status" value="1"/>
</dbReference>
<evidence type="ECO:0000313" key="10">
    <source>
        <dbReference type="Proteomes" id="UP000824088"/>
    </source>
</evidence>
<comment type="similarity">
    <text evidence="2 8">Belongs to the glycogen phosphorylase family.</text>
</comment>
<feature type="modified residue" description="N6-(pyridoxal phosphate)lysine" evidence="7">
    <location>
        <position position="657"/>
    </location>
</feature>
<reference evidence="9" key="2">
    <citation type="journal article" date="2021" name="PeerJ">
        <title>Extensive microbial diversity within the chicken gut microbiome revealed by metagenomics and culture.</title>
        <authorList>
            <person name="Gilroy R."/>
            <person name="Ravi A."/>
            <person name="Getino M."/>
            <person name="Pursley I."/>
            <person name="Horton D.L."/>
            <person name="Alikhan N.F."/>
            <person name="Baker D."/>
            <person name="Gharbi K."/>
            <person name="Hall N."/>
            <person name="Watson M."/>
            <person name="Adriaenssens E.M."/>
            <person name="Foster-Nyarko E."/>
            <person name="Jarju S."/>
            <person name="Secka A."/>
            <person name="Antonio M."/>
            <person name="Oren A."/>
            <person name="Chaudhuri R.R."/>
            <person name="La Ragione R."/>
            <person name="Hildebrand F."/>
            <person name="Pallen M.J."/>
        </authorList>
    </citation>
    <scope>NUCLEOTIDE SEQUENCE</scope>
    <source>
        <strain evidence="9">1063</strain>
    </source>
</reference>
<evidence type="ECO:0000256" key="4">
    <source>
        <dbReference type="ARBA" id="ARBA00022679"/>
    </source>
</evidence>
<comment type="function">
    <text evidence="8">Allosteric enzyme that catalyzes the rate-limiting step in glycogen catabolism, the phosphorolytic cleavage of glycogen to produce glucose-1-phosphate, and plays a central role in maintaining cellular and organismal glucose homeostasis.</text>
</comment>
<dbReference type="Proteomes" id="UP000824088">
    <property type="component" value="Unassembled WGS sequence"/>
</dbReference>
<dbReference type="Pfam" id="PF00343">
    <property type="entry name" value="Phosphorylase"/>
    <property type="match status" value="1"/>
</dbReference>
<gene>
    <name evidence="9" type="ORF">IAD51_03025</name>
</gene>
<dbReference type="GO" id="GO:0005980">
    <property type="term" value="P:glycogen catabolic process"/>
    <property type="evidence" value="ECO:0007669"/>
    <property type="project" value="TreeGrafter"/>
</dbReference>
<dbReference type="GO" id="GO:0030170">
    <property type="term" value="F:pyridoxal phosphate binding"/>
    <property type="evidence" value="ECO:0007669"/>
    <property type="project" value="InterPro"/>
</dbReference>
<comment type="cofactor">
    <cofactor evidence="1 8">
        <name>pyridoxal 5'-phosphate</name>
        <dbReference type="ChEBI" id="CHEBI:597326"/>
    </cofactor>
</comment>
<evidence type="ECO:0000256" key="6">
    <source>
        <dbReference type="ARBA" id="ARBA00023277"/>
    </source>
</evidence>
<comment type="catalytic activity">
    <reaction evidence="8">
        <text>[(1-&gt;4)-alpha-D-glucosyl](n) + phosphate = [(1-&gt;4)-alpha-D-glucosyl](n-1) + alpha-D-glucose 1-phosphate</text>
        <dbReference type="Rhea" id="RHEA:41732"/>
        <dbReference type="Rhea" id="RHEA-COMP:9584"/>
        <dbReference type="Rhea" id="RHEA-COMP:9586"/>
        <dbReference type="ChEBI" id="CHEBI:15444"/>
        <dbReference type="ChEBI" id="CHEBI:43474"/>
        <dbReference type="ChEBI" id="CHEBI:58601"/>
        <dbReference type="EC" id="2.4.1.1"/>
    </reaction>
</comment>
<keyword evidence="5 7" id="KW-0663">Pyridoxal phosphate</keyword>
<dbReference type="InterPro" id="IPR000811">
    <property type="entry name" value="Glyco_trans_35"/>
</dbReference>
<evidence type="ECO:0000256" key="7">
    <source>
        <dbReference type="PIRSR" id="PIRSR000460-1"/>
    </source>
</evidence>
<name>A0A9D1HT20_9FIRM</name>
<dbReference type="FunFam" id="3.40.50.2000:FF:000149">
    <property type="entry name" value="Glycogen phosphorylase, muscle form"/>
    <property type="match status" value="1"/>
</dbReference>
<dbReference type="NCBIfam" id="TIGR02093">
    <property type="entry name" value="P_ylase"/>
    <property type="match status" value="1"/>
</dbReference>
<evidence type="ECO:0000256" key="3">
    <source>
        <dbReference type="ARBA" id="ARBA00022676"/>
    </source>
</evidence>
<evidence type="ECO:0000313" key="9">
    <source>
        <dbReference type="EMBL" id="HIU21198.1"/>
    </source>
</evidence>
<keyword evidence="6 8" id="KW-0119">Carbohydrate metabolism</keyword>
<evidence type="ECO:0000256" key="1">
    <source>
        <dbReference type="ARBA" id="ARBA00001933"/>
    </source>
</evidence>
<dbReference type="GO" id="GO:0008184">
    <property type="term" value="F:glycogen phosphorylase activity"/>
    <property type="evidence" value="ECO:0007669"/>
    <property type="project" value="InterPro"/>
</dbReference>
<comment type="caution">
    <text evidence="9">The sequence shown here is derived from an EMBL/GenBank/DDBJ whole genome shotgun (WGS) entry which is preliminary data.</text>
</comment>
<dbReference type="EC" id="2.4.1.1" evidence="8"/>
<dbReference type="PANTHER" id="PTHR11468">
    <property type="entry name" value="GLYCOGEN PHOSPHORYLASE"/>
    <property type="match status" value="1"/>
</dbReference>
<dbReference type="CDD" id="cd04300">
    <property type="entry name" value="GT35_Glycogen_Phosphorylase"/>
    <property type="match status" value="1"/>
</dbReference>
<proteinExistence type="inferred from homology"/>
<dbReference type="InterPro" id="IPR011833">
    <property type="entry name" value="Glycg_phsphrylas"/>
</dbReference>
<dbReference type="Gene3D" id="3.40.50.2000">
    <property type="entry name" value="Glycogen Phosphorylase B"/>
    <property type="match status" value="2"/>
</dbReference>
<dbReference type="GO" id="GO:0005737">
    <property type="term" value="C:cytoplasm"/>
    <property type="evidence" value="ECO:0007669"/>
    <property type="project" value="TreeGrafter"/>
</dbReference>
<dbReference type="PANTHER" id="PTHR11468:SF3">
    <property type="entry name" value="GLYCOGEN PHOSPHORYLASE, LIVER FORM"/>
    <property type="match status" value="1"/>
</dbReference>
<keyword evidence="4 8" id="KW-0808">Transferase</keyword>
<evidence type="ECO:0000256" key="2">
    <source>
        <dbReference type="ARBA" id="ARBA00006047"/>
    </source>
</evidence>
<organism evidence="9 10">
    <name type="scientific">Candidatus Limadaptatus stercorigallinarum</name>
    <dbReference type="NCBI Taxonomy" id="2840845"/>
    <lineage>
        <taxon>Bacteria</taxon>
        <taxon>Bacillati</taxon>
        <taxon>Bacillota</taxon>
        <taxon>Clostridia</taxon>
        <taxon>Eubacteriales</taxon>
        <taxon>Candidatus Limadaptatus</taxon>
    </lineage>
</organism>
<reference evidence="9" key="1">
    <citation type="submission" date="2020-10" db="EMBL/GenBank/DDBJ databases">
        <authorList>
            <person name="Gilroy R."/>
        </authorList>
    </citation>
    <scope>NUCLEOTIDE SEQUENCE</scope>
    <source>
        <strain evidence="9">1063</strain>
    </source>
</reference>
<sequence length="809" mass="91926">MAAFNVTTKEFKNQIVSLMARYFGVKPEEASKTQLYQATCICVRDLLTQTRVNFKKRVREQNAKQVYYMSMEFLLGRSLKNHLFNMGITEQVAQAVKELGADLEELYSFEPDAGLGNGGLGRLAAAYMDALTSEGYAASGFSIMYDYGIFKQVIVDGWQLEQPDEWLKMGSVWLSPRPEETYEVKFGGVVDESWENGRLTVRQRDCTTVLAVPYDMNISGYHTSAVNRIRLWSSKAPVDFDMSMFSRGEYVKAMSAKAMAESISKVLYPADDHLEGKSLRLKQQYFFVSASIQSIIKRHLKTNPSLDNLADCVAIHINDTHPTLCIPELMRILLDEYGMSWEKAWEITTGCISYTNHTVMAEALEKWPQDLFQTLLPRIYQIVHEINQRFVGELWQFYPSNWDAVSRNAILSDGQIKMANLCLVTSHTINGVSALHSDILKHDVFREYYNMHPEKFTNVTNGITHRRWVAEANPELAALITELIGDAWLTDADRLKDLLRYMGDGAVLERLEKIKRANKVRLAAYIKEANGVDVDPDSIFDVQVKRLHEYKRQLLNALHILDLYFRIKENPDLDIKPRTFVFGAKAASAYYMAKQIIRLICTLGKVINNDPDVKGKLKVVFLENYRVTLAELIMPAAEVSEQISIAGKEASGTGNMKFMINGALTVGTMDGANVEIHEEVGDENIFLFGLLAEEVQELWRRGYNPTHYYQTDARIKRVIDALRHGIGGVNFSEIADSLTIGRGGTPDGYMVLADFASYCDVQKKVDEVYRDRERWNRMSLINIAKAGFFAADRAVKEYADRIWGVHRIK</sequence>